<keyword evidence="5 8" id="KW-0067">ATP-binding</keyword>
<protein>
    <recommendedName>
        <fullName evidence="8">Cytidylate kinase</fullName>
        <shortName evidence="8">CK</shortName>
        <ecNumber evidence="8">2.7.4.25</ecNumber>
    </recommendedName>
    <alternativeName>
        <fullName evidence="8">Cytidine monophosphate kinase</fullName>
        <shortName evidence="8">CMP kinase</shortName>
    </alternativeName>
</protein>
<dbReference type="GO" id="GO:0036431">
    <property type="term" value="F:dCMP kinase activity"/>
    <property type="evidence" value="ECO:0007669"/>
    <property type="project" value="InterPro"/>
</dbReference>
<dbReference type="CDD" id="cd02020">
    <property type="entry name" value="CMPK"/>
    <property type="match status" value="1"/>
</dbReference>
<dbReference type="GO" id="GO:0015949">
    <property type="term" value="P:nucleobase-containing small molecule interconversion"/>
    <property type="evidence" value="ECO:0007669"/>
    <property type="project" value="TreeGrafter"/>
</dbReference>
<dbReference type="Gene3D" id="3.40.50.300">
    <property type="entry name" value="P-loop containing nucleotide triphosphate hydrolases"/>
    <property type="match status" value="1"/>
</dbReference>
<accession>A0A7W4Z549</accession>
<evidence type="ECO:0000259" key="10">
    <source>
        <dbReference type="Pfam" id="PF02224"/>
    </source>
</evidence>
<keyword evidence="4 8" id="KW-0418">Kinase</keyword>
<keyword evidence="8" id="KW-0963">Cytoplasm</keyword>
<dbReference type="InterPro" id="IPR003136">
    <property type="entry name" value="Cytidylate_kin"/>
</dbReference>
<evidence type="ECO:0000256" key="8">
    <source>
        <dbReference type="HAMAP-Rule" id="MF_00238"/>
    </source>
</evidence>
<keyword evidence="3 8" id="KW-0547">Nucleotide-binding</keyword>
<name>A0A7W4Z549_9GAMM</name>
<keyword evidence="2 8" id="KW-0808">Transferase</keyword>
<dbReference type="EMBL" id="JACHWY010000001">
    <property type="protein sequence ID" value="MBB3046772.1"/>
    <property type="molecule type" value="Genomic_DNA"/>
</dbReference>
<dbReference type="GO" id="GO:0005524">
    <property type="term" value="F:ATP binding"/>
    <property type="evidence" value="ECO:0007669"/>
    <property type="project" value="UniProtKB-UniRule"/>
</dbReference>
<dbReference type="InterPro" id="IPR011994">
    <property type="entry name" value="Cytidylate_kinase_dom"/>
</dbReference>
<evidence type="ECO:0000256" key="4">
    <source>
        <dbReference type="ARBA" id="ARBA00022777"/>
    </source>
</evidence>
<comment type="catalytic activity">
    <reaction evidence="7 8">
        <text>CMP + ATP = CDP + ADP</text>
        <dbReference type="Rhea" id="RHEA:11600"/>
        <dbReference type="ChEBI" id="CHEBI:30616"/>
        <dbReference type="ChEBI" id="CHEBI:58069"/>
        <dbReference type="ChEBI" id="CHEBI:60377"/>
        <dbReference type="ChEBI" id="CHEBI:456216"/>
        <dbReference type="EC" id="2.7.4.25"/>
    </reaction>
</comment>
<dbReference type="Proteomes" id="UP000537130">
    <property type="component" value="Unassembled WGS sequence"/>
</dbReference>
<dbReference type="RefSeq" id="WP_183409442.1">
    <property type="nucleotide sequence ID" value="NZ_JACHWY010000001.1"/>
</dbReference>
<evidence type="ECO:0000256" key="6">
    <source>
        <dbReference type="ARBA" id="ARBA00047615"/>
    </source>
</evidence>
<dbReference type="NCBIfam" id="TIGR00017">
    <property type="entry name" value="cmk"/>
    <property type="match status" value="1"/>
</dbReference>
<dbReference type="GO" id="GO:0006220">
    <property type="term" value="P:pyrimidine nucleotide metabolic process"/>
    <property type="evidence" value="ECO:0007669"/>
    <property type="project" value="UniProtKB-UniRule"/>
</dbReference>
<dbReference type="Pfam" id="PF02224">
    <property type="entry name" value="Cytidylate_kin"/>
    <property type="match status" value="1"/>
</dbReference>
<evidence type="ECO:0000256" key="9">
    <source>
        <dbReference type="SAM" id="MobiDB-lite"/>
    </source>
</evidence>
<feature type="region of interest" description="Disordered" evidence="9">
    <location>
        <begin position="1"/>
        <end position="22"/>
    </location>
</feature>
<evidence type="ECO:0000256" key="2">
    <source>
        <dbReference type="ARBA" id="ARBA00022679"/>
    </source>
</evidence>
<dbReference type="GO" id="GO:0005829">
    <property type="term" value="C:cytosol"/>
    <property type="evidence" value="ECO:0007669"/>
    <property type="project" value="TreeGrafter"/>
</dbReference>
<dbReference type="EC" id="2.7.4.25" evidence="8"/>
<comment type="subcellular location">
    <subcellularLocation>
        <location evidence="8">Cytoplasm</location>
    </subcellularLocation>
</comment>
<comment type="similarity">
    <text evidence="1 8">Belongs to the cytidylate kinase family. Type 1 subfamily.</text>
</comment>
<feature type="domain" description="Cytidylate kinase" evidence="10">
    <location>
        <begin position="15"/>
        <end position="230"/>
    </location>
</feature>
<comment type="caution">
    <text evidence="11">The sequence shown here is derived from an EMBL/GenBank/DDBJ whole genome shotgun (WGS) entry which is preliminary data.</text>
</comment>
<evidence type="ECO:0000313" key="12">
    <source>
        <dbReference type="Proteomes" id="UP000537130"/>
    </source>
</evidence>
<organism evidence="11 12">
    <name type="scientific">Litorivivens lipolytica</name>
    <dbReference type="NCBI Taxonomy" id="1524264"/>
    <lineage>
        <taxon>Bacteria</taxon>
        <taxon>Pseudomonadati</taxon>
        <taxon>Pseudomonadota</taxon>
        <taxon>Gammaproteobacteria</taxon>
        <taxon>Litorivivens</taxon>
    </lineage>
</organism>
<dbReference type="HAMAP" id="MF_00238">
    <property type="entry name" value="Cytidyl_kinase_type1"/>
    <property type="match status" value="1"/>
</dbReference>
<feature type="binding site" evidence="8">
    <location>
        <begin position="19"/>
        <end position="27"/>
    </location>
    <ligand>
        <name>ATP</name>
        <dbReference type="ChEBI" id="CHEBI:30616"/>
    </ligand>
</feature>
<dbReference type="PANTHER" id="PTHR21299:SF2">
    <property type="entry name" value="CYTIDYLATE KINASE"/>
    <property type="match status" value="1"/>
</dbReference>
<sequence>MSAPSKGDPSKSPVIAVDGPSGSGKGTLCQKLAQHLGWSLLDSGALYRLVGLAGVKHGIALDQEAPLTELARDLDVRFEPGAEGEPTAVILEGEDVSDVVRSESTGELASQVAVLPEVRKALLGRQRAFAQAPGLVADGRDMGTVVFTDADLKIFLTASAEERADRRYNQLINKGESVSLAALLEDIRARDKRDSERKVAPLKPADDAVIIDSSGLGIDDVFDRVLAVVRERGLV</sequence>
<dbReference type="InterPro" id="IPR027417">
    <property type="entry name" value="P-loop_NTPase"/>
</dbReference>
<reference evidence="11 12" key="1">
    <citation type="submission" date="2020-08" db="EMBL/GenBank/DDBJ databases">
        <title>Genomic Encyclopedia of Type Strains, Phase III (KMG-III): the genomes of soil and plant-associated and newly described type strains.</title>
        <authorList>
            <person name="Whitman W."/>
        </authorList>
    </citation>
    <scope>NUCLEOTIDE SEQUENCE [LARGE SCALE GENOMIC DNA]</scope>
    <source>
        <strain evidence="11 12">CECT 8654</strain>
    </source>
</reference>
<gene>
    <name evidence="8" type="primary">cmk</name>
    <name evidence="11" type="ORF">FHR99_001008</name>
</gene>
<dbReference type="AlphaFoldDB" id="A0A7W4Z549"/>
<proteinExistence type="inferred from homology"/>
<evidence type="ECO:0000256" key="7">
    <source>
        <dbReference type="ARBA" id="ARBA00048478"/>
    </source>
</evidence>
<evidence type="ECO:0000256" key="5">
    <source>
        <dbReference type="ARBA" id="ARBA00022840"/>
    </source>
</evidence>
<keyword evidence="12" id="KW-1185">Reference proteome</keyword>
<dbReference type="PANTHER" id="PTHR21299">
    <property type="entry name" value="CYTIDYLATE KINASE/PANTOATE-BETA-ALANINE LIGASE"/>
    <property type="match status" value="1"/>
</dbReference>
<evidence type="ECO:0000313" key="11">
    <source>
        <dbReference type="EMBL" id="MBB3046772.1"/>
    </source>
</evidence>
<dbReference type="SUPFAM" id="SSF52540">
    <property type="entry name" value="P-loop containing nucleoside triphosphate hydrolases"/>
    <property type="match status" value="1"/>
</dbReference>
<comment type="catalytic activity">
    <reaction evidence="6 8">
        <text>dCMP + ATP = dCDP + ADP</text>
        <dbReference type="Rhea" id="RHEA:25094"/>
        <dbReference type="ChEBI" id="CHEBI:30616"/>
        <dbReference type="ChEBI" id="CHEBI:57566"/>
        <dbReference type="ChEBI" id="CHEBI:58593"/>
        <dbReference type="ChEBI" id="CHEBI:456216"/>
        <dbReference type="EC" id="2.7.4.25"/>
    </reaction>
</comment>
<evidence type="ECO:0000256" key="3">
    <source>
        <dbReference type="ARBA" id="ARBA00022741"/>
    </source>
</evidence>
<evidence type="ECO:0000256" key="1">
    <source>
        <dbReference type="ARBA" id="ARBA00009427"/>
    </source>
</evidence>